<keyword evidence="1" id="KW-0472">Membrane</keyword>
<dbReference type="Gene3D" id="2.160.20.10">
    <property type="entry name" value="Single-stranded right-handed beta-helix, Pectin lyase-like"/>
    <property type="match status" value="2"/>
</dbReference>
<dbReference type="SUPFAM" id="SSF51126">
    <property type="entry name" value="Pectin lyase-like"/>
    <property type="match status" value="2"/>
</dbReference>
<keyword evidence="1" id="KW-0812">Transmembrane</keyword>
<comment type="caution">
    <text evidence="3">The sequence shown here is derived from an EMBL/GenBank/DDBJ whole genome shotgun (WGS) entry which is preliminary data.</text>
</comment>
<dbReference type="Proteomes" id="UP000677244">
    <property type="component" value="Unassembled WGS sequence"/>
</dbReference>
<dbReference type="InterPro" id="IPR012334">
    <property type="entry name" value="Pectin_lyas_fold"/>
</dbReference>
<dbReference type="Pfam" id="PF12708">
    <property type="entry name" value="Pect-lyase_RHGA_epim"/>
    <property type="match status" value="1"/>
</dbReference>
<proteinExistence type="predicted"/>
<reference evidence="3 4" key="1">
    <citation type="submission" date="2021-03" db="EMBL/GenBank/DDBJ databases">
        <title>Assistant Professor.</title>
        <authorList>
            <person name="Huq M.A."/>
        </authorList>
    </citation>
    <scope>NUCLEOTIDE SEQUENCE [LARGE SCALE GENOMIC DNA]</scope>
    <source>
        <strain evidence="3 4">MAH-29</strain>
    </source>
</reference>
<dbReference type="InterPro" id="IPR024535">
    <property type="entry name" value="RHGA/B-epi-like_pectate_lyase"/>
</dbReference>
<name>A0ABS3YQJ5_9BACT</name>
<gene>
    <name evidence="3" type="ORF">J7I42_07830</name>
</gene>
<dbReference type="EMBL" id="JAGHKO010000001">
    <property type="protein sequence ID" value="MBO9200162.1"/>
    <property type="molecule type" value="Genomic_DNA"/>
</dbReference>
<accession>A0ABS3YQJ5</accession>
<evidence type="ECO:0000313" key="4">
    <source>
        <dbReference type="Proteomes" id="UP000677244"/>
    </source>
</evidence>
<feature type="domain" description="Rhamnogalacturonase A/B/Epimerase-like pectate lyase" evidence="2">
    <location>
        <begin position="57"/>
        <end position="266"/>
    </location>
</feature>
<evidence type="ECO:0000313" key="3">
    <source>
        <dbReference type="EMBL" id="MBO9200162.1"/>
    </source>
</evidence>
<sequence>MVIRNTRILDGKKFNTLMIKRLEIILFILCACYSLTGFAQCREEFNGPFASWADIKKQFGAKGNGKDDDTRAIQSAINGLCNSVTKANSQKGAYTTVYLPAGTYCISKTLVLSGGIGVNIIGEDPHKTIIKWIGGNADTMFWANGSAYFRIGRLSWDANGHKNIEAIGIHWKNVWNTGNSKSFAPLNIEIADCIFKGQLYNGISGGTDAGFDGTGANDSEVTIKRCVFDNCTEGGISIHGYNALDYWIWDCQFLNCLFGIKNTSGNYHAYRCYFNGSTFSDLRNFNGYYTSMRGGFSENAFAFSADDGVSCNPFKRIFQNNTVVNIKKYPIEFYHIGKITLWDNRLSAVQDKKQNYWVHTGSWCPAKYEILSINNKFEAKDPLWNANGPLKKFEIGDTYNNKILATANDFFKVMESVPAKKDRKVFEVPAGADSKIIQQLINQAAALKGQRPIIHFGVGTWYLNKTLIIPAGSDLQLIGDGLIYATVLERDKASNFNSAALIQAEGPSYITIKDLQLGHESDNGIAAAIAFVNTDQPTSEAHIDQVYSMAATSLFVDGLDYLYIEKDNSFFTAGNYINGGLLTRKGKGTAKVCCYGGQFASLSVNNGGRFLAKDCWWEGRTRVPLELKGSGEISLDGAMIAPNGADSLPTIKIGEFNGKINLMNMYVLGSVAVNPGNSALNLLLWNINFYYKMNPYEYIKEGRNCHYALLGSNSQCFANTEACKNVISVPDKSYRISDTLRFIENNTAFDRSVKPVIYRNLPQGVSNIYVSRVTFGAAQKGISFTKQ</sequence>
<organism evidence="3 4">
    <name type="scientific">Niastella soli</name>
    <dbReference type="NCBI Taxonomy" id="2821487"/>
    <lineage>
        <taxon>Bacteria</taxon>
        <taxon>Pseudomonadati</taxon>
        <taxon>Bacteroidota</taxon>
        <taxon>Chitinophagia</taxon>
        <taxon>Chitinophagales</taxon>
        <taxon>Chitinophagaceae</taxon>
        <taxon>Niastella</taxon>
    </lineage>
</organism>
<keyword evidence="1" id="KW-1133">Transmembrane helix</keyword>
<protein>
    <recommendedName>
        <fullName evidence="2">Rhamnogalacturonase A/B/Epimerase-like pectate lyase domain-containing protein</fullName>
    </recommendedName>
</protein>
<feature type="transmembrane region" description="Helical" evidence="1">
    <location>
        <begin position="21"/>
        <end position="39"/>
    </location>
</feature>
<keyword evidence="4" id="KW-1185">Reference proteome</keyword>
<evidence type="ECO:0000256" key="1">
    <source>
        <dbReference type="SAM" id="Phobius"/>
    </source>
</evidence>
<evidence type="ECO:0000259" key="2">
    <source>
        <dbReference type="Pfam" id="PF12708"/>
    </source>
</evidence>
<dbReference type="InterPro" id="IPR011050">
    <property type="entry name" value="Pectin_lyase_fold/virulence"/>
</dbReference>